<keyword evidence="1" id="KW-0472">Membrane</keyword>
<comment type="caution">
    <text evidence="2">The sequence shown here is derived from an EMBL/GenBank/DDBJ whole genome shotgun (WGS) entry which is preliminary data.</text>
</comment>
<protein>
    <submittedName>
        <fullName evidence="2">DUF4013 domain-containing protein</fullName>
    </submittedName>
</protein>
<gene>
    <name evidence="2" type="ORF">H5P28_02530</name>
</gene>
<keyword evidence="1" id="KW-1133">Transmembrane helix</keyword>
<name>A0A842HAL7_9BACT</name>
<accession>A0A842HAL7</accession>
<dbReference type="Proteomes" id="UP000546464">
    <property type="component" value="Unassembled WGS sequence"/>
</dbReference>
<organism evidence="2 3">
    <name type="scientific">Ruficoccus amylovorans</name>
    <dbReference type="NCBI Taxonomy" id="1804625"/>
    <lineage>
        <taxon>Bacteria</taxon>
        <taxon>Pseudomonadati</taxon>
        <taxon>Verrucomicrobiota</taxon>
        <taxon>Opitutia</taxon>
        <taxon>Puniceicoccales</taxon>
        <taxon>Cerasicoccaceae</taxon>
        <taxon>Ruficoccus</taxon>
    </lineage>
</organism>
<evidence type="ECO:0000313" key="2">
    <source>
        <dbReference type="EMBL" id="MBC2593128.1"/>
    </source>
</evidence>
<sequence length="172" mass="19590">MCLSIIGLPFAFGFFWRYLEQIRARGDFSLPEWHQPAELLLPGLKALAVFAVWFCLPWGVALAVQGFFAWLFAPLGFLAMIASSIVLWMVCGLFFSALWAFQRNDGDWRVLLDARLVWRPFARNWRRLLVPGLAFLGLTGLFFPILPFAFFGGFLPLLGYTSQVYILTQEAS</sequence>
<feature type="transmembrane region" description="Helical" evidence="1">
    <location>
        <begin position="128"/>
        <end position="151"/>
    </location>
</feature>
<dbReference type="EMBL" id="JACHVB010000012">
    <property type="protein sequence ID" value="MBC2593128.1"/>
    <property type="molecule type" value="Genomic_DNA"/>
</dbReference>
<keyword evidence="3" id="KW-1185">Reference proteome</keyword>
<keyword evidence="1" id="KW-0812">Transmembrane</keyword>
<dbReference type="InterPro" id="IPR025098">
    <property type="entry name" value="DUF4013"/>
</dbReference>
<proteinExistence type="predicted"/>
<evidence type="ECO:0000313" key="3">
    <source>
        <dbReference type="Proteomes" id="UP000546464"/>
    </source>
</evidence>
<reference evidence="2 3" key="1">
    <citation type="submission" date="2020-07" db="EMBL/GenBank/DDBJ databases">
        <authorList>
            <person name="Feng X."/>
        </authorList>
    </citation>
    <scope>NUCLEOTIDE SEQUENCE [LARGE SCALE GENOMIC DNA]</scope>
    <source>
        <strain evidence="2 3">JCM31066</strain>
    </source>
</reference>
<evidence type="ECO:0000256" key="1">
    <source>
        <dbReference type="SAM" id="Phobius"/>
    </source>
</evidence>
<feature type="transmembrane region" description="Helical" evidence="1">
    <location>
        <begin position="47"/>
        <end position="71"/>
    </location>
</feature>
<feature type="transmembrane region" description="Helical" evidence="1">
    <location>
        <begin position="77"/>
        <end position="101"/>
    </location>
</feature>
<dbReference type="AlphaFoldDB" id="A0A842HAL7"/>
<dbReference type="RefSeq" id="WP_185674123.1">
    <property type="nucleotide sequence ID" value="NZ_JACHVB010000012.1"/>
</dbReference>
<dbReference type="Pfam" id="PF13197">
    <property type="entry name" value="DUF4013"/>
    <property type="match status" value="1"/>
</dbReference>